<reference evidence="2" key="1">
    <citation type="submission" date="2022-03" db="EMBL/GenBank/DDBJ databases">
        <authorList>
            <person name="Sayadi A."/>
        </authorList>
    </citation>
    <scope>NUCLEOTIDE SEQUENCE</scope>
</reference>
<dbReference type="OrthoDB" id="6816023at2759"/>
<sequence length="244" mass="28528">MCVGGSNYRPNNSVRQPYRPNLFQQTSRPNVIVEELHNQKTEGSEFPDQYDNYFSEAPYVDQQDFDYLESEVATFENDSAEVWHEILDAAAAEQYILSMCPLGSQHEHNDSENQPQNDFQSMWSMPHNENDSTIQPSINDMIWTKKKPSEMDNEATHLMLSLREEKSTYFDDKRTRKLKLWNDIAKELEENNFHLGNKGGERCRQKFANLQKTYLSYMQHQTTTGSERIDDIPPFFDELHSILG</sequence>
<evidence type="ECO:0000313" key="2">
    <source>
        <dbReference type="EMBL" id="CAH2016065.1"/>
    </source>
</evidence>
<dbReference type="AlphaFoldDB" id="A0A9P0MNH4"/>
<dbReference type="InterPro" id="IPR044822">
    <property type="entry name" value="Myb_DNA-bind_4"/>
</dbReference>
<keyword evidence="3" id="KW-1185">Reference proteome</keyword>
<accession>A0A9P0MNH4</accession>
<dbReference type="Proteomes" id="UP001152888">
    <property type="component" value="Unassembled WGS sequence"/>
</dbReference>
<protein>
    <recommendedName>
        <fullName evidence="1">Myb/SANT-like DNA-binding domain-containing protein</fullName>
    </recommendedName>
</protein>
<name>A0A9P0MNH4_ACAOB</name>
<dbReference type="Pfam" id="PF13837">
    <property type="entry name" value="Myb_DNA-bind_4"/>
    <property type="match status" value="1"/>
</dbReference>
<dbReference type="Gene3D" id="1.10.10.60">
    <property type="entry name" value="Homeodomain-like"/>
    <property type="match status" value="1"/>
</dbReference>
<proteinExistence type="predicted"/>
<gene>
    <name evidence="2" type="ORF">ACAOBT_LOCUS35123</name>
</gene>
<feature type="domain" description="Myb/SANT-like DNA-binding" evidence="1">
    <location>
        <begin position="153"/>
        <end position="242"/>
    </location>
</feature>
<organism evidence="2 3">
    <name type="scientific">Acanthoscelides obtectus</name>
    <name type="common">Bean weevil</name>
    <name type="synonym">Bruchus obtectus</name>
    <dbReference type="NCBI Taxonomy" id="200917"/>
    <lineage>
        <taxon>Eukaryota</taxon>
        <taxon>Metazoa</taxon>
        <taxon>Ecdysozoa</taxon>
        <taxon>Arthropoda</taxon>
        <taxon>Hexapoda</taxon>
        <taxon>Insecta</taxon>
        <taxon>Pterygota</taxon>
        <taxon>Neoptera</taxon>
        <taxon>Endopterygota</taxon>
        <taxon>Coleoptera</taxon>
        <taxon>Polyphaga</taxon>
        <taxon>Cucujiformia</taxon>
        <taxon>Chrysomeloidea</taxon>
        <taxon>Chrysomelidae</taxon>
        <taxon>Bruchinae</taxon>
        <taxon>Bruchini</taxon>
        <taxon>Acanthoscelides</taxon>
    </lineage>
</organism>
<evidence type="ECO:0000259" key="1">
    <source>
        <dbReference type="Pfam" id="PF13837"/>
    </source>
</evidence>
<evidence type="ECO:0000313" key="3">
    <source>
        <dbReference type="Proteomes" id="UP001152888"/>
    </source>
</evidence>
<dbReference type="EMBL" id="CAKOFQ010008808">
    <property type="protein sequence ID" value="CAH2016065.1"/>
    <property type="molecule type" value="Genomic_DNA"/>
</dbReference>
<comment type="caution">
    <text evidence="2">The sequence shown here is derived from an EMBL/GenBank/DDBJ whole genome shotgun (WGS) entry which is preliminary data.</text>
</comment>